<dbReference type="SMART" id="SM00951">
    <property type="entry name" value="QLQ"/>
    <property type="match status" value="1"/>
</dbReference>
<evidence type="ECO:0000259" key="9">
    <source>
        <dbReference type="PROSITE" id="PS51667"/>
    </source>
</evidence>
<feature type="compositionally biased region" description="Low complexity" evidence="6">
    <location>
        <begin position="273"/>
        <end position="284"/>
    </location>
</feature>
<keyword evidence="5" id="KW-0804">Transcription</keyword>
<dbReference type="STRING" id="85681.V4T2N1"/>
<keyword evidence="3 4" id="KW-0539">Nucleus</keyword>
<comment type="domain">
    <text evidence="5">The QLQ domain and WRC domain may be involved in protein-protein interaction and DNA-binding, respectively.</text>
</comment>
<feature type="domain" description="QLQ" evidence="8">
    <location>
        <begin position="152"/>
        <end position="187"/>
    </location>
</feature>
<feature type="transmembrane region" description="Helical" evidence="7">
    <location>
        <begin position="131"/>
        <end position="151"/>
    </location>
</feature>
<dbReference type="InParanoid" id="V4T2N1"/>
<feature type="compositionally biased region" description="Low complexity" evidence="6">
    <location>
        <begin position="527"/>
        <end position="544"/>
    </location>
</feature>
<evidence type="ECO:0000256" key="6">
    <source>
        <dbReference type="SAM" id="MobiDB-lite"/>
    </source>
</evidence>
<dbReference type="GO" id="GO:0005524">
    <property type="term" value="F:ATP binding"/>
    <property type="evidence" value="ECO:0007669"/>
    <property type="project" value="UniProtKB-UniRule"/>
</dbReference>
<evidence type="ECO:0000256" key="5">
    <source>
        <dbReference type="RuleBase" id="RU367127"/>
    </source>
</evidence>
<accession>V4T2N1</accession>
<evidence type="ECO:0000256" key="3">
    <source>
        <dbReference type="ARBA" id="ARBA00023242"/>
    </source>
</evidence>
<organism evidence="10 11">
    <name type="scientific">Citrus clementina</name>
    <name type="common">Clementine</name>
    <name type="synonym">Citrus deliciosa x Citrus sinensis</name>
    <dbReference type="NCBI Taxonomy" id="85681"/>
    <lineage>
        <taxon>Eukaryota</taxon>
        <taxon>Viridiplantae</taxon>
        <taxon>Streptophyta</taxon>
        <taxon>Embryophyta</taxon>
        <taxon>Tracheophyta</taxon>
        <taxon>Spermatophyta</taxon>
        <taxon>Magnoliopsida</taxon>
        <taxon>eudicotyledons</taxon>
        <taxon>Gunneridae</taxon>
        <taxon>Pentapetalae</taxon>
        <taxon>rosids</taxon>
        <taxon>malvids</taxon>
        <taxon>Sapindales</taxon>
        <taxon>Rutaceae</taxon>
        <taxon>Aurantioideae</taxon>
        <taxon>Citrus</taxon>
    </lineage>
</organism>
<dbReference type="Proteomes" id="UP000030687">
    <property type="component" value="Unassembled WGS sequence"/>
</dbReference>
<dbReference type="GO" id="GO:0005634">
    <property type="term" value="C:nucleus"/>
    <property type="evidence" value="ECO:0007669"/>
    <property type="project" value="UniProtKB-SubCell"/>
</dbReference>
<dbReference type="Gramene" id="ESR54458">
    <property type="protein sequence ID" value="ESR54458"/>
    <property type="gene ID" value="CICLE_v10019529mg"/>
</dbReference>
<feature type="compositionally biased region" description="Polar residues" evidence="6">
    <location>
        <begin position="461"/>
        <end position="470"/>
    </location>
</feature>
<dbReference type="eggNOG" id="ENOG502QVS1">
    <property type="taxonomic scope" value="Eukaryota"/>
</dbReference>
<comment type="function">
    <text evidence="5">Transcription activator.</text>
</comment>
<evidence type="ECO:0000256" key="1">
    <source>
        <dbReference type="ARBA" id="ARBA00004123"/>
    </source>
</evidence>
<dbReference type="GO" id="GO:0099402">
    <property type="term" value="P:plant organ development"/>
    <property type="evidence" value="ECO:0007669"/>
    <property type="project" value="UniProtKB-ARBA"/>
</dbReference>
<comment type="subcellular location">
    <subcellularLocation>
        <location evidence="1 4 5">Nucleus</location>
    </subcellularLocation>
</comment>
<dbReference type="OrthoDB" id="1937002at2759"/>
<reference evidence="10 11" key="1">
    <citation type="submission" date="2013-10" db="EMBL/GenBank/DDBJ databases">
        <authorList>
            <consortium name="International Citrus Genome Consortium"/>
            <person name="Jenkins J."/>
            <person name="Schmutz J."/>
            <person name="Prochnik S."/>
            <person name="Rokhsar D."/>
            <person name="Gmitter F."/>
            <person name="Ollitrault P."/>
            <person name="Machado M."/>
            <person name="Talon M."/>
            <person name="Wincker P."/>
            <person name="Jaillon O."/>
            <person name="Morgante M."/>
        </authorList>
    </citation>
    <scope>NUCLEOTIDE SEQUENCE</scope>
    <source>
        <strain evidence="11">cv. Clemenules</strain>
    </source>
</reference>
<evidence type="ECO:0000256" key="4">
    <source>
        <dbReference type="PROSITE-ProRule" id="PRU01002"/>
    </source>
</evidence>
<protein>
    <recommendedName>
        <fullName evidence="5">Growth-regulating factor</fullName>
    </recommendedName>
</protein>
<feature type="region of interest" description="Disordered" evidence="6">
    <location>
        <begin position="453"/>
        <end position="549"/>
    </location>
</feature>
<feature type="short sequence motif" description="Bipartite nuclear localization signal" evidence="4">
    <location>
        <begin position="216"/>
        <end position="226"/>
    </location>
</feature>
<evidence type="ECO:0000313" key="10">
    <source>
        <dbReference type="EMBL" id="ESR54458.1"/>
    </source>
</evidence>
<dbReference type="InterPro" id="IPR031137">
    <property type="entry name" value="GRF"/>
</dbReference>
<comment type="similarity">
    <text evidence="2 5">Belongs to the GRF family.</text>
</comment>
<dbReference type="AlphaFoldDB" id="V4T2N1"/>
<keyword evidence="11" id="KW-1185">Reference proteome</keyword>
<feature type="compositionally biased region" description="Low complexity" evidence="6">
    <location>
        <begin position="407"/>
        <end position="435"/>
    </location>
</feature>
<dbReference type="PROSITE" id="PS51667">
    <property type="entry name" value="WRC"/>
    <property type="match status" value="1"/>
</dbReference>
<dbReference type="InterPro" id="IPR014978">
    <property type="entry name" value="Gln-Leu-Gln_QLQ"/>
</dbReference>
<feature type="compositionally biased region" description="Basic residues" evidence="6">
    <location>
        <begin position="241"/>
        <end position="250"/>
    </location>
</feature>
<feature type="region of interest" description="Disordered" evidence="6">
    <location>
        <begin position="399"/>
        <end position="436"/>
    </location>
</feature>
<feature type="compositionally biased region" description="Polar residues" evidence="6">
    <location>
        <begin position="505"/>
        <end position="519"/>
    </location>
</feature>
<dbReference type="PROSITE" id="PS51666">
    <property type="entry name" value="QLQ"/>
    <property type="match status" value="1"/>
</dbReference>
<dbReference type="GO" id="GO:0006351">
    <property type="term" value="P:DNA-templated transcription"/>
    <property type="evidence" value="ECO:0007669"/>
    <property type="project" value="UniProtKB-UniRule"/>
</dbReference>
<dbReference type="Pfam" id="PF08880">
    <property type="entry name" value="QLQ"/>
    <property type="match status" value="1"/>
</dbReference>
<evidence type="ECO:0000256" key="7">
    <source>
        <dbReference type="SAM" id="Phobius"/>
    </source>
</evidence>
<dbReference type="OMA" id="QAMIFKY"/>
<feature type="short sequence motif" description="Bipartite nuclear localization signal" evidence="4">
    <location>
        <begin position="244"/>
        <end position="251"/>
    </location>
</feature>
<feature type="region of interest" description="Disordered" evidence="6">
    <location>
        <begin position="238"/>
        <end position="284"/>
    </location>
</feature>
<evidence type="ECO:0000256" key="2">
    <source>
        <dbReference type="ARBA" id="ARBA00008122"/>
    </source>
</evidence>
<dbReference type="GO" id="GO:0006355">
    <property type="term" value="P:regulation of DNA-templated transcription"/>
    <property type="evidence" value="ECO:0007669"/>
    <property type="project" value="InterPro"/>
</dbReference>
<feature type="domain" description="WRC" evidence="9">
    <location>
        <begin position="211"/>
        <end position="255"/>
    </location>
</feature>
<name>V4T2N1_CITCL</name>
<dbReference type="EMBL" id="KI536661">
    <property type="protein sequence ID" value="ESR54458.1"/>
    <property type="molecule type" value="Genomic_DNA"/>
</dbReference>
<keyword evidence="7" id="KW-0472">Membrane</keyword>
<keyword evidence="5" id="KW-0010">Activator</keyword>
<keyword evidence="7" id="KW-1133">Transmembrane helix</keyword>
<dbReference type="PANTHER" id="PTHR31602:SF101">
    <property type="entry name" value="GROWTH-REGULATING FACTOR 7"/>
    <property type="match status" value="1"/>
</dbReference>
<proteinExistence type="inferred from homology"/>
<dbReference type="PANTHER" id="PTHR31602">
    <property type="entry name" value="GROWTH-REGULATING FACTOR 5"/>
    <property type="match status" value="1"/>
</dbReference>
<keyword evidence="5" id="KW-0805">Transcription regulation</keyword>
<sequence>MMSGRIMDACDFSFINEAAAEEGKVKEAGSNRHRPSPSDEFGWGDAVAGGPTCNNNINNSSSSNHIYKTIGYVSSDSSGSSTSMKTLQPFQFDIAAATVNESPGLYVYFIFQDRAESCNLLLYCDNEQSLFYFYLFLFFIFGVGMAARMGFPFTNAQWTELERQALIYKCMVASVPVPSDLLFPFTRNRNSAAAAAAPVGLDLIRLSKGGDLEPGRCRRTDGKKWRCSRDVAPDQKYCERHLHRGRPRSRKPVELQPPPNSKKKTRLQSHPLNTTNTVNNSNNNNLDFSASQFVRNFTQYPHPHVREQRCLDKDWMMRGEAVHLPSNAAGTEWNHLINNPASPVNINQHYHLEEPLNLNSFASFSAGEAQQSNDCPFYTDPDLVPRVFIDAWSNANGVSNGDDQIHNTNSGTKSSVSSSGNLSLSPLSLSMGGNSTIDEEMGQLQMGLGLVESSQDHKCDTNPQLSSWLNPDSWAPGGPLAEVLRPSTVPASASGPPSPAAGNGDSDSPPATTVSSPSGVLQKALVSWSDSSGNSSPTPGSSRTNKSEIALLWFGQGKLES</sequence>
<evidence type="ECO:0000259" key="8">
    <source>
        <dbReference type="PROSITE" id="PS51666"/>
    </source>
</evidence>
<dbReference type="InterPro" id="IPR014977">
    <property type="entry name" value="WRC_dom"/>
</dbReference>
<evidence type="ECO:0000313" key="11">
    <source>
        <dbReference type="Proteomes" id="UP000030687"/>
    </source>
</evidence>
<dbReference type="Pfam" id="PF08879">
    <property type="entry name" value="WRC"/>
    <property type="match status" value="1"/>
</dbReference>
<gene>
    <name evidence="10" type="ORF">CICLE_v10019529mg</name>
</gene>
<keyword evidence="7" id="KW-0812">Transmembrane</keyword>